<keyword evidence="1" id="KW-0677">Repeat</keyword>
<feature type="chain" id="PRO_5012485510" description="Death domain-containing protein" evidence="5">
    <location>
        <begin position="19"/>
        <end position="2278"/>
    </location>
</feature>
<dbReference type="eggNOG" id="KOG0817">
    <property type="taxonomic scope" value="Eukaryota"/>
</dbReference>
<feature type="repeat" description="ANK" evidence="3">
    <location>
        <begin position="1887"/>
        <end position="1919"/>
    </location>
</feature>
<accession>A0A1X7THR5</accession>
<keyword evidence="2 3" id="KW-0040">ANK repeat</keyword>
<organism evidence="6">
    <name type="scientific">Amphimedon queenslandica</name>
    <name type="common">Sponge</name>
    <dbReference type="NCBI Taxonomy" id="400682"/>
    <lineage>
        <taxon>Eukaryota</taxon>
        <taxon>Metazoa</taxon>
        <taxon>Porifera</taxon>
        <taxon>Demospongiae</taxon>
        <taxon>Heteroscleromorpha</taxon>
        <taxon>Haplosclerida</taxon>
        <taxon>Niphatidae</taxon>
        <taxon>Amphimedon</taxon>
    </lineage>
</organism>
<dbReference type="InterPro" id="IPR036770">
    <property type="entry name" value="Ankyrin_rpt-contain_sf"/>
</dbReference>
<dbReference type="Gene3D" id="1.25.40.20">
    <property type="entry name" value="Ankyrin repeat-containing domain"/>
    <property type="match status" value="8"/>
</dbReference>
<dbReference type="InterPro" id="IPR011029">
    <property type="entry name" value="DEATH-like_dom_sf"/>
</dbReference>
<evidence type="ECO:0008006" key="7">
    <source>
        <dbReference type="Google" id="ProtNLM"/>
    </source>
</evidence>
<feature type="signal peptide" evidence="5">
    <location>
        <begin position="1"/>
        <end position="18"/>
    </location>
</feature>
<feature type="repeat" description="ANK" evidence="3">
    <location>
        <begin position="2119"/>
        <end position="2152"/>
    </location>
</feature>
<dbReference type="Pfam" id="PF12796">
    <property type="entry name" value="Ank_2"/>
    <property type="match status" value="7"/>
</dbReference>
<evidence type="ECO:0000256" key="2">
    <source>
        <dbReference type="ARBA" id="ARBA00023043"/>
    </source>
</evidence>
<feature type="region of interest" description="Disordered" evidence="4">
    <location>
        <begin position="864"/>
        <end position="890"/>
    </location>
</feature>
<dbReference type="eggNOG" id="KOG4177">
    <property type="taxonomic scope" value="Eukaryota"/>
</dbReference>
<reference evidence="6" key="1">
    <citation type="submission" date="2017-05" db="UniProtKB">
        <authorList>
            <consortium name="EnsemblMetazoa"/>
        </authorList>
    </citation>
    <scope>IDENTIFICATION</scope>
</reference>
<sequence length="2278" mass="253578">MLSLISRLLLLLSGDVELNPGPTVEEACINLQQILRSHYDTLERATRGSLSDILSKLYANNVITESVKDSESQSYSKMMQEFNAKLSLLKDITDLKRYCQVFLECISQGGPTDTVARSLDSEWGKVFDMESLLPIPAAVPTLSGNQDETQHDDQTDYIKLHDEEGTRDSLKELNDNFSLVMMDIEEAFDNEIQNNPKLLKKITTWLRYREDLKYHADTVATINNVSTLTDVLTAIRPLYDCTDCAVLVNMCHQFIPDAKEEVSKLESHHERAKEFCQSTTVQQLKEDLEKKYRPHLATDFKNMPKIFVKLQDKWLDVKKEILHSFIKKLLPFKSSQSLIDYIDIIPGSVTIIYHVQDCTADMLKEHLQTKLQFMRLIGVFSLYINDDPVLQEDENMNFTFELALLEAVTAGNNEAVEFLLQLETVNIDHTNEEGKTALMLACERGHEDIVHSLLSVGANVNIQDTKGWTALAMATTLRLKGLISAYTKPDLMLLNQWLEPALVDWQSFGLLLPGITQEDITIIKGFKTDTKQRKNGLFSQWLEKNPKATWRDLINALIKTEEINLPVLLTAKDQLQVHQCTGGNTDAPVPISTVSSSVSVINKPVTSTTSGKHIPVRLLIKLNSGPLIDDQPSCLLFAKCLKPLVDWKPFALCLPGITQYDVNIIDKKKRNAHLMKMALRKRWLQVNPTASWRDVINALKQCKENKLVNNIEHQMKKITEGTEDMEIIDLTNEPTSSAPTSTVPVVVSSPVPVINKPVNRTTSELNPGPMIDNQPTCLLFAKCLKPLVDWKLFALCLPGITQSDVNIIDKKKRNAHLIKMALHKRWLQVNATASWRDVINALKQCKENELARTIEDKVTDLTAGRSTNDDMEVSTSNANPGPVTGNPKDISRTHSVKLTDAITTNLYRVTDALYAEGLIPLDTTVTGISDYRKSSQLVSVIQRQLESSHNPEQYLIDICHVLINQQHRTLTDIAISILHQLSKDVPHLSVLNTSLLTIENSSSATKEEEINTRDLLNKIERNFTSLMVRVNETFIKCVAEKPDLLHKIKLWLKNSDYLTDHISMGTKIPHTNTIEEIFDIIRPIYDSIDFDLIMDMCQALIPEEQELANELGAHHEDAENFYSSTTIEQLKNDLLSLYKPYFTNDLTKMPKIIIKLNNRWSEINMKGLKRLIGKMLPLDSKQSILQYIEIIPGSVTIHYYTLDFIADSLIEYTGGKLQFMCLIGIFSLYINDHPVLQEDENINFTFEFALLEAVTAGNNEAVEFLLQLETVNIDHTNEEGKTALMLACERGHEDIVHSLLSAGANVDIQDNEGWTALMMASEHNHISIIHMLLQANANPHLKKSNGSNAVIIASNCGNYEVVRLLISKGVDYKHQREDGSNAFMFACKNGHTQIVELLLKEQVDPNVQDSDGLNAFLMACANGHTQIVELLLKEQVDPNLLLEAGADPNKAAMTGETALRNAVTFAHYEIVDELIKAGASTNISMYNPIINTTIDCTVTQCCAMVIAMKNIPVNEMNEIIQNCKLQDDILNSAMVMALQQIRAQDKSKHIKILQLLLEATLQPEDDPASLIAATEVGCTPAVELLLKAGYDPLAFCSSSKLWNDILKGESVRPTVDCNALTIACQQGHIEIVKLILQGPVDLNATQDNVFTPLMVACTANEDNLEMVQLLLEAGADPNVKCNIKDINELTALACAVISGNKIIIHELLTAGANYISIEGNEDGALIEVSIIQLCVSKLMKESDFEFLQSQSPSEVLAEKYENNNEQIFEVASKNTVDDTIEILRLLLEATPQPEDDPASLILASLIGNVQAVDLLLKAGYDPKAPLSSSKYFQAIDLLLNIREQAPLPKEMLKISCPSLVVACIEGHLEVVKLLLKEINDSNHQQETGETFLMLACECGHKDIVLTLLENRADTNICDNKGNNALHHALLCKSSEDNIIDIIQTLLSWNINVNAQNNHEVTPLMIASGKGYTEVLVLLLEEADPNITDSKGRTALMHASSNGQSEAVALLLMTYNADPSVTDNYGSTALCYAAYGGCTEVINVLLNNYNPDQEEKEKAFTAACYGGHKDSIKLLAENIIITNRQKDILTACASDDMTLFVQVRTKQASSDLCTPLIESTGLTPLMIAASCGSEEVVQTLLLRYGADVNQQDNYLNYTPLLCAVSGSKSIVQYLLNEGANVNVICKDEKTPLDIARDKGLNDIAQLLESNGGKTYSSLKAIIEKVTEQQLRAKQKAEVLQGILMRFCQMQTLPTATSMRESFHVPLFTSVPILPTIMVS</sequence>
<dbReference type="SMART" id="SM00248">
    <property type="entry name" value="ANK"/>
    <property type="match status" value="24"/>
</dbReference>
<dbReference type="EnsemblMetazoa" id="Aqu2.1.14268_001">
    <property type="protein sequence ID" value="Aqu2.1.14268_001"/>
    <property type="gene ID" value="Aqu2.1.14268"/>
</dbReference>
<protein>
    <recommendedName>
        <fullName evidence="7">Death domain-containing protein</fullName>
    </recommendedName>
</protein>
<evidence type="ECO:0000313" key="6">
    <source>
        <dbReference type="EnsemblMetazoa" id="Aqu2.1.14268_001"/>
    </source>
</evidence>
<dbReference type="PANTHER" id="PTHR24166">
    <property type="entry name" value="ROLLING PEBBLES, ISOFORM B"/>
    <property type="match status" value="1"/>
</dbReference>
<feature type="repeat" description="ANK" evidence="3">
    <location>
        <begin position="1648"/>
        <end position="1682"/>
    </location>
</feature>
<feature type="repeat" description="ANK" evidence="3">
    <location>
        <begin position="1279"/>
        <end position="1311"/>
    </location>
</feature>
<proteinExistence type="predicted"/>
<dbReference type="SUPFAM" id="SSF48403">
    <property type="entry name" value="Ankyrin repeat"/>
    <property type="match status" value="6"/>
</dbReference>
<dbReference type="OrthoDB" id="539213at2759"/>
<dbReference type="InterPro" id="IPR002110">
    <property type="entry name" value="Ankyrin_rpt"/>
</dbReference>
<feature type="repeat" description="ANK" evidence="3">
    <location>
        <begin position="433"/>
        <end position="465"/>
    </location>
</feature>
<feature type="repeat" description="ANK" evidence="3">
    <location>
        <begin position="1312"/>
        <end position="1344"/>
    </location>
</feature>
<evidence type="ECO:0000256" key="3">
    <source>
        <dbReference type="PROSITE-ProRule" id="PRU00023"/>
    </source>
</evidence>
<dbReference type="PROSITE" id="PS50297">
    <property type="entry name" value="ANK_REP_REGION"/>
    <property type="match status" value="10"/>
</dbReference>
<dbReference type="InParanoid" id="A0A1X7THR5"/>
<keyword evidence="5" id="KW-0732">Signal</keyword>
<feature type="repeat" description="ANK" evidence="3">
    <location>
        <begin position="1454"/>
        <end position="1486"/>
    </location>
</feature>
<name>A0A1X7THR5_AMPQE</name>
<dbReference type="PROSITE" id="PS50088">
    <property type="entry name" value="ANK_REPEAT"/>
    <property type="match status" value="12"/>
</dbReference>
<feature type="repeat" description="ANK" evidence="3">
    <location>
        <begin position="1378"/>
        <end position="1410"/>
    </location>
</feature>
<feature type="repeat" description="ANK" evidence="3">
    <location>
        <begin position="1990"/>
        <end position="2023"/>
    </location>
</feature>
<evidence type="ECO:0000256" key="1">
    <source>
        <dbReference type="ARBA" id="ARBA00022737"/>
    </source>
</evidence>
<evidence type="ECO:0000256" key="4">
    <source>
        <dbReference type="SAM" id="MobiDB-lite"/>
    </source>
</evidence>
<feature type="repeat" description="ANK" evidence="3">
    <location>
        <begin position="1920"/>
        <end position="1957"/>
    </location>
</feature>
<feature type="repeat" description="ANK" evidence="3">
    <location>
        <begin position="1411"/>
        <end position="1443"/>
    </location>
</feature>
<dbReference type="PANTHER" id="PTHR24166:SF48">
    <property type="entry name" value="PROTEIN VAPYRIN"/>
    <property type="match status" value="1"/>
</dbReference>
<dbReference type="Gene3D" id="1.10.533.10">
    <property type="entry name" value="Death Domain, Fas"/>
    <property type="match status" value="3"/>
</dbReference>
<dbReference type="InterPro" id="IPR050889">
    <property type="entry name" value="Dendritic_Spine_Reg/Scaffold"/>
</dbReference>
<evidence type="ECO:0000256" key="5">
    <source>
        <dbReference type="SAM" id="SignalP"/>
    </source>
</evidence>
<dbReference type="PRINTS" id="PR01415">
    <property type="entry name" value="ANKYRIN"/>
</dbReference>
<feature type="repeat" description="ANK" evidence="3">
    <location>
        <begin position="1345"/>
        <end position="1377"/>
    </location>
</feature>